<evidence type="ECO:0000313" key="2">
    <source>
        <dbReference type="EMBL" id="KAL3783633.1"/>
    </source>
</evidence>
<protein>
    <recommendedName>
        <fullName evidence="4">DDE Tnp4 domain-containing protein</fullName>
    </recommendedName>
</protein>
<keyword evidence="3" id="KW-1185">Reference proteome</keyword>
<gene>
    <name evidence="2" type="ORF">ACHAWO_001251</name>
</gene>
<accession>A0ABD3P867</accession>
<evidence type="ECO:0000313" key="3">
    <source>
        <dbReference type="Proteomes" id="UP001530400"/>
    </source>
</evidence>
<reference evidence="2 3" key="1">
    <citation type="submission" date="2024-10" db="EMBL/GenBank/DDBJ databases">
        <title>Updated reference genomes for cyclostephanoid diatoms.</title>
        <authorList>
            <person name="Roberts W.R."/>
            <person name="Alverson A.J."/>
        </authorList>
    </citation>
    <scope>NUCLEOTIDE SEQUENCE [LARGE SCALE GENOMIC DNA]</scope>
    <source>
        <strain evidence="2 3">AJA010-31</strain>
    </source>
</reference>
<dbReference type="AlphaFoldDB" id="A0ABD3P867"/>
<comment type="caution">
    <text evidence="2">The sequence shown here is derived from an EMBL/GenBank/DDBJ whole genome shotgun (WGS) entry which is preliminary data.</text>
</comment>
<name>A0ABD3P867_9STRA</name>
<feature type="region of interest" description="Disordered" evidence="1">
    <location>
        <begin position="1"/>
        <end position="48"/>
    </location>
</feature>
<proteinExistence type="predicted"/>
<sequence>MRDISQPLPAPGQVNGRGRQHQQPRPGRSYVGGRGQGSRATAPPPLLPRDILIPQPQPERQPQIKESQTNCARSQDGVIEALENALGTATTFEAGDLLRYSLPVFGYSYKRQDSVQLSENVLRFKEHFGPQPSTVALVLNDLKAEYPNDFNIKDALVTFSWFKCYGTERTIAGPWDIGCLHTLRTTVKRYAKNIGSLKKYKIQFGDFEVGDIYPYTVDGVHYATNEFRLNPSAKWFDHKSHGAGVKYEFAMAVRSPRIVWMRGPFPASVSDITIFRGGTAEQDEEDWDKSSLYFATKALGNGAKGLADDGYKGEPDALLTWKEGQSKELREFQMRGKNREESLYSRFKSWNILENRFRHGHGTDERMELHGHVMSAIAVITQYDFENGNTPLEVR</sequence>
<organism evidence="2 3">
    <name type="scientific">Cyclotella atomus</name>
    <dbReference type="NCBI Taxonomy" id="382360"/>
    <lineage>
        <taxon>Eukaryota</taxon>
        <taxon>Sar</taxon>
        <taxon>Stramenopiles</taxon>
        <taxon>Ochrophyta</taxon>
        <taxon>Bacillariophyta</taxon>
        <taxon>Coscinodiscophyceae</taxon>
        <taxon>Thalassiosirophycidae</taxon>
        <taxon>Stephanodiscales</taxon>
        <taxon>Stephanodiscaceae</taxon>
        <taxon>Cyclotella</taxon>
    </lineage>
</organism>
<evidence type="ECO:0000256" key="1">
    <source>
        <dbReference type="SAM" id="MobiDB-lite"/>
    </source>
</evidence>
<evidence type="ECO:0008006" key="4">
    <source>
        <dbReference type="Google" id="ProtNLM"/>
    </source>
</evidence>
<dbReference type="EMBL" id="JALLPJ020000758">
    <property type="protein sequence ID" value="KAL3783633.1"/>
    <property type="molecule type" value="Genomic_DNA"/>
</dbReference>
<dbReference type="Proteomes" id="UP001530400">
    <property type="component" value="Unassembled WGS sequence"/>
</dbReference>